<protein>
    <recommendedName>
        <fullName evidence="6">3'-5' exonuclease</fullName>
    </recommendedName>
    <alternativeName>
        <fullName evidence="7">Werner Syndrome-like exonuclease</fullName>
    </alternativeName>
</protein>
<feature type="domain" description="3'-5' exonuclease" evidence="9">
    <location>
        <begin position="42"/>
        <end position="215"/>
    </location>
</feature>
<organism evidence="10 11">
    <name type="scientific">Persicirhabdus sediminis</name>
    <dbReference type="NCBI Taxonomy" id="454144"/>
    <lineage>
        <taxon>Bacteria</taxon>
        <taxon>Pseudomonadati</taxon>
        <taxon>Verrucomicrobiota</taxon>
        <taxon>Verrucomicrobiia</taxon>
        <taxon>Verrucomicrobiales</taxon>
        <taxon>Verrucomicrobiaceae</taxon>
        <taxon>Persicirhabdus</taxon>
    </lineage>
</organism>
<evidence type="ECO:0000256" key="1">
    <source>
        <dbReference type="ARBA" id="ARBA00022722"/>
    </source>
</evidence>
<sequence length="219" mass="23717">MMQDNDKAGAKKKPNKTTRPTAPTKAETAQYPPFPGLSPSQIIVPKTPAECDAAVKEMMAAGTLGFDTEAKPTFRAGEKSQGPHVVQFALADKAYIFQLHLSCCEKAASELIAAEHVCKVGFGLKNDRGQILHRLGITLTNELDLDLTFRKMGYRGQIGVRGAIGVLLGQGFKKSKSTTTSNWAKKELTQSQLLYAANDAFAALVVMHALQEQGQLELK</sequence>
<dbReference type="RefSeq" id="WP_200311418.1">
    <property type="nucleotide sequence ID" value="NZ_JAENIM010000039.1"/>
</dbReference>
<keyword evidence="1" id="KW-0540">Nuclease</keyword>
<dbReference type="InterPro" id="IPR051132">
    <property type="entry name" value="3-5_Exonuclease_domain"/>
</dbReference>
<reference evidence="10" key="1">
    <citation type="submission" date="2021-01" db="EMBL/GenBank/DDBJ databases">
        <title>Modified the classification status of verrucomicrobia.</title>
        <authorList>
            <person name="Feng X."/>
        </authorList>
    </citation>
    <scope>NUCLEOTIDE SEQUENCE</scope>
    <source>
        <strain evidence="10">_KCTC 22039</strain>
    </source>
</reference>
<feature type="region of interest" description="Disordered" evidence="8">
    <location>
        <begin position="1"/>
        <end position="42"/>
    </location>
</feature>
<dbReference type="SMART" id="SM00474">
    <property type="entry name" value="35EXOc"/>
    <property type="match status" value="1"/>
</dbReference>
<dbReference type="InterPro" id="IPR012337">
    <property type="entry name" value="RNaseH-like_sf"/>
</dbReference>
<keyword evidence="11" id="KW-1185">Reference proteome</keyword>
<evidence type="ECO:0000256" key="2">
    <source>
        <dbReference type="ARBA" id="ARBA00022723"/>
    </source>
</evidence>
<dbReference type="GO" id="GO:0046872">
    <property type="term" value="F:metal ion binding"/>
    <property type="evidence" value="ECO:0007669"/>
    <property type="project" value="UniProtKB-KW"/>
</dbReference>
<accession>A0A8J7ME96</accession>
<dbReference type="CDD" id="cd06141">
    <property type="entry name" value="WRN_exo"/>
    <property type="match status" value="1"/>
</dbReference>
<name>A0A8J7ME96_9BACT</name>
<dbReference type="InterPro" id="IPR036397">
    <property type="entry name" value="RNaseH_sf"/>
</dbReference>
<gene>
    <name evidence="10" type="ORF">JIN82_09640</name>
</gene>
<dbReference type="SUPFAM" id="SSF53098">
    <property type="entry name" value="Ribonuclease H-like"/>
    <property type="match status" value="1"/>
</dbReference>
<evidence type="ECO:0000256" key="4">
    <source>
        <dbReference type="ARBA" id="ARBA00022839"/>
    </source>
</evidence>
<keyword evidence="3" id="KW-0378">Hydrolase</keyword>
<dbReference type="EMBL" id="JAENIM010000039">
    <property type="protein sequence ID" value="MBK1791412.1"/>
    <property type="molecule type" value="Genomic_DNA"/>
</dbReference>
<evidence type="ECO:0000256" key="7">
    <source>
        <dbReference type="ARBA" id="ARBA00042761"/>
    </source>
</evidence>
<dbReference type="AlphaFoldDB" id="A0A8J7ME96"/>
<evidence type="ECO:0000256" key="5">
    <source>
        <dbReference type="ARBA" id="ARBA00022842"/>
    </source>
</evidence>
<dbReference type="InterPro" id="IPR002562">
    <property type="entry name" value="3'-5'_exonuclease_dom"/>
</dbReference>
<dbReference type="PANTHER" id="PTHR13620">
    <property type="entry name" value="3-5 EXONUCLEASE"/>
    <property type="match status" value="1"/>
</dbReference>
<evidence type="ECO:0000259" key="9">
    <source>
        <dbReference type="SMART" id="SM00474"/>
    </source>
</evidence>
<proteinExistence type="predicted"/>
<dbReference type="Gene3D" id="3.30.420.10">
    <property type="entry name" value="Ribonuclease H-like superfamily/Ribonuclease H"/>
    <property type="match status" value="1"/>
</dbReference>
<evidence type="ECO:0000313" key="11">
    <source>
        <dbReference type="Proteomes" id="UP000624703"/>
    </source>
</evidence>
<dbReference type="Pfam" id="PF01612">
    <property type="entry name" value="DNA_pol_A_exo1"/>
    <property type="match status" value="1"/>
</dbReference>
<keyword evidence="5" id="KW-0460">Magnesium</keyword>
<evidence type="ECO:0000256" key="6">
    <source>
        <dbReference type="ARBA" id="ARBA00040531"/>
    </source>
</evidence>
<comment type="caution">
    <text evidence="10">The sequence shown here is derived from an EMBL/GenBank/DDBJ whole genome shotgun (WGS) entry which is preliminary data.</text>
</comment>
<evidence type="ECO:0000313" key="10">
    <source>
        <dbReference type="EMBL" id="MBK1791412.1"/>
    </source>
</evidence>
<dbReference type="GO" id="GO:0006139">
    <property type="term" value="P:nucleobase-containing compound metabolic process"/>
    <property type="evidence" value="ECO:0007669"/>
    <property type="project" value="InterPro"/>
</dbReference>
<dbReference type="Proteomes" id="UP000624703">
    <property type="component" value="Unassembled WGS sequence"/>
</dbReference>
<dbReference type="GO" id="GO:0003676">
    <property type="term" value="F:nucleic acid binding"/>
    <property type="evidence" value="ECO:0007669"/>
    <property type="project" value="InterPro"/>
</dbReference>
<keyword evidence="2" id="KW-0479">Metal-binding</keyword>
<dbReference type="PANTHER" id="PTHR13620:SF109">
    <property type="entry name" value="3'-5' EXONUCLEASE"/>
    <property type="match status" value="1"/>
</dbReference>
<dbReference type="GO" id="GO:0008408">
    <property type="term" value="F:3'-5' exonuclease activity"/>
    <property type="evidence" value="ECO:0007669"/>
    <property type="project" value="InterPro"/>
</dbReference>
<evidence type="ECO:0000256" key="8">
    <source>
        <dbReference type="SAM" id="MobiDB-lite"/>
    </source>
</evidence>
<keyword evidence="4 10" id="KW-0269">Exonuclease</keyword>
<evidence type="ECO:0000256" key="3">
    <source>
        <dbReference type="ARBA" id="ARBA00022801"/>
    </source>
</evidence>